<comment type="subcellular location">
    <subcellularLocation>
        <location evidence="1">Cell membrane</location>
        <topology evidence="1">Multi-pass membrane protein</topology>
    </subcellularLocation>
</comment>
<dbReference type="PANTHER" id="PTHR14969">
    <property type="entry name" value="SPHINGOSINE-1-PHOSPHATE PHOSPHOHYDROLASE"/>
    <property type="match status" value="1"/>
</dbReference>
<dbReference type="SMART" id="SM00014">
    <property type="entry name" value="acidPPc"/>
    <property type="match status" value="1"/>
</dbReference>
<feature type="domain" description="Phosphatidic acid phosphatase type 2/haloperoxidase" evidence="11">
    <location>
        <begin position="58"/>
        <end position="167"/>
    </location>
</feature>
<evidence type="ECO:0000256" key="6">
    <source>
        <dbReference type="ARBA" id="ARBA00022989"/>
    </source>
</evidence>
<evidence type="ECO:0000256" key="3">
    <source>
        <dbReference type="ARBA" id="ARBA00022475"/>
    </source>
</evidence>
<keyword evidence="13" id="KW-1185">Reference proteome</keyword>
<dbReference type="EC" id="3.6.1.27" evidence="2"/>
<evidence type="ECO:0000256" key="1">
    <source>
        <dbReference type="ARBA" id="ARBA00004651"/>
    </source>
</evidence>
<dbReference type="Proteomes" id="UP001156870">
    <property type="component" value="Unassembled WGS sequence"/>
</dbReference>
<protein>
    <recommendedName>
        <fullName evidence="2">undecaprenyl-diphosphate phosphatase</fullName>
        <ecNumber evidence="2">3.6.1.27</ecNumber>
    </recommendedName>
    <alternativeName>
        <fullName evidence="8">Undecaprenyl pyrophosphate phosphatase</fullName>
    </alternativeName>
</protein>
<evidence type="ECO:0000256" key="9">
    <source>
        <dbReference type="ARBA" id="ARBA00047594"/>
    </source>
</evidence>
<keyword evidence="5" id="KW-0378">Hydrolase</keyword>
<evidence type="ECO:0000256" key="10">
    <source>
        <dbReference type="SAM" id="Phobius"/>
    </source>
</evidence>
<keyword evidence="7 10" id="KW-0472">Membrane</keyword>
<sequence>MRLLENIHHFDVITFGWCLRRKHREQIVNLSRYVSRTADGPLYFMIGAVLWACGYQDVLPAFLIAFAIERATYAVVKKYFKRNRPPEAIPGYKSVIKPSDQFSFPSGHTSAAFLMTVLLLSLFPGLFWVLIPWAMCVGVSRVMLGVHFPTDIVAGATLGTITGLWATQSIMLGF</sequence>
<comment type="caution">
    <text evidence="12">The sequence shown here is derived from an EMBL/GenBank/DDBJ whole genome shotgun (WGS) entry which is preliminary data.</text>
</comment>
<dbReference type="RefSeq" id="WP_232594687.1">
    <property type="nucleotide sequence ID" value="NZ_BSPD01000054.1"/>
</dbReference>
<dbReference type="GO" id="GO:0050380">
    <property type="term" value="F:undecaprenyl-diphosphatase activity"/>
    <property type="evidence" value="ECO:0007669"/>
    <property type="project" value="UniProtKB-EC"/>
</dbReference>
<dbReference type="PANTHER" id="PTHR14969:SF62">
    <property type="entry name" value="DECAPRENYLPHOSPHORYL-5-PHOSPHORIBOSE PHOSPHATASE RV3807C-RELATED"/>
    <property type="match status" value="1"/>
</dbReference>
<gene>
    <name evidence="12" type="ORF">GCM10007877_22130</name>
</gene>
<keyword evidence="3" id="KW-1003">Cell membrane</keyword>
<dbReference type="InterPro" id="IPR036938">
    <property type="entry name" value="PAP2/HPO_sf"/>
</dbReference>
<reference evidence="12 13" key="1">
    <citation type="journal article" date="2014" name="Int. J. Syst. Evol. Microbiol.">
        <title>Complete genome sequence of Corynebacterium casei LMG S-19264T (=DSM 44701T), isolated from a smear-ripened cheese.</title>
        <authorList>
            <consortium name="US DOE Joint Genome Institute (JGI-PGF)"/>
            <person name="Walter F."/>
            <person name="Albersmeier A."/>
            <person name="Kalinowski J."/>
            <person name="Ruckert C."/>
        </authorList>
    </citation>
    <scope>NUCLEOTIDE SEQUENCE [LARGE SCALE GENOMIC DNA]</scope>
    <source>
        <strain evidence="12 13">NBRC 110095</strain>
    </source>
</reference>
<dbReference type="Gene3D" id="1.20.144.10">
    <property type="entry name" value="Phosphatidic acid phosphatase type 2/haloperoxidase"/>
    <property type="match status" value="1"/>
</dbReference>
<dbReference type="SUPFAM" id="SSF48317">
    <property type="entry name" value="Acid phosphatase/Vanadium-dependent haloperoxidase"/>
    <property type="match status" value="1"/>
</dbReference>
<name>A0AA37WPQ4_9GAMM</name>
<feature type="transmembrane region" description="Helical" evidence="10">
    <location>
        <begin position="146"/>
        <end position="166"/>
    </location>
</feature>
<evidence type="ECO:0000313" key="12">
    <source>
        <dbReference type="EMBL" id="GLS26497.1"/>
    </source>
</evidence>
<evidence type="ECO:0000256" key="2">
    <source>
        <dbReference type="ARBA" id="ARBA00012374"/>
    </source>
</evidence>
<feature type="transmembrane region" description="Helical" evidence="10">
    <location>
        <begin position="42"/>
        <end position="68"/>
    </location>
</feature>
<keyword evidence="6 10" id="KW-1133">Transmembrane helix</keyword>
<evidence type="ECO:0000256" key="8">
    <source>
        <dbReference type="ARBA" id="ARBA00032707"/>
    </source>
</evidence>
<evidence type="ECO:0000313" key="13">
    <source>
        <dbReference type="Proteomes" id="UP001156870"/>
    </source>
</evidence>
<dbReference type="EMBL" id="BSPD01000054">
    <property type="protein sequence ID" value="GLS26497.1"/>
    <property type="molecule type" value="Genomic_DNA"/>
</dbReference>
<feature type="transmembrane region" description="Helical" evidence="10">
    <location>
        <begin position="111"/>
        <end position="134"/>
    </location>
</feature>
<dbReference type="AlphaFoldDB" id="A0AA37WPQ4"/>
<proteinExistence type="predicted"/>
<comment type="catalytic activity">
    <reaction evidence="9">
        <text>di-trans,octa-cis-undecaprenyl diphosphate + H2O = di-trans,octa-cis-undecaprenyl phosphate + phosphate + H(+)</text>
        <dbReference type="Rhea" id="RHEA:28094"/>
        <dbReference type="ChEBI" id="CHEBI:15377"/>
        <dbReference type="ChEBI" id="CHEBI:15378"/>
        <dbReference type="ChEBI" id="CHEBI:43474"/>
        <dbReference type="ChEBI" id="CHEBI:58405"/>
        <dbReference type="ChEBI" id="CHEBI:60392"/>
        <dbReference type="EC" id="3.6.1.27"/>
    </reaction>
</comment>
<evidence type="ECO:0000259" key="11">
    <source>
        <dbReference type="SMART" id="SM00014"/>
    </source>
</evidence>
<dbReference type="InterPro" id="IPR000326">
    <property type="entry name" value="PAP2/HPO"/>
</dbReference>
<evidence type="ECO:0000256" key="7">
    <source>
        <dbReference type="ARBA" id="ARBA00023136"/>
    </source>
</evidence>
<organism evidence="12 13">
    <name type="scientific">Marinibactrum halimedae</name>
    <dbReference type="NCBI Taxonomy" id="1444977"/>
    <lineage>
        <taxon>Bacteria</taxon>
        <taxon>Pseudomonadati</taxon>
        <taxon>Pseudomonadota</taxon>
        <taxon>Gammaproteobacteria</taxon>
        <taxon>Cellvibrionales</taxon>
        <taxon>Cellvibrionaceae</taxon>
        <taxon>Marinibactrum</taxon>
    </lineage>
</organism>
<dbReference type="Pfam" id="PF01569">
    <property type="entry name" value="PAP2"/>
    <property type="match status" value="1"/>
</dbReference>
<accession>A0AA37WPQ4</accession>
<keyword evidence="4 10" id="KW-0812">Transmembrane</keyword>
<dbReference type="GO" id="GO:0005886">
    <property type="term" value="C:plasma membrane"/>
    <property type="evidence" value="ECO:0007669"/>
    <property type="project" value="UniProtKB-SubCell"/>
</dbReference>
<evidence type="ECO:0000256" key="4">
    <source>
        <dbReference type="ARBA" id="ARBA00022692"/>
    </source>
</evidence>
<evidence type="ECO:0000256" key="5">
    <source>
        <dbReference type="ARBA" id="ARBA00022801"/>
    </source>
</evidence>